<keyword evidence="12" id="KW-1185">Reference proteome</keyword>
<comment type="catalytic activity">
    <reaction evidence="9">
        <text>a 5'-end NAD(+)-phospho-ribonucleoside in mRNA + H2O = a 5'-end phospho-adenosine-phospho-ribonucleoside in mRNA + beta-nicotinamide D-ribonucleotide + 2 H(+)</text>
        <dbReference type="Rhea" id="RHEA:60876"/>
        <dbReference type="Rhea" id="RHEA-COMP:15698"/>
        <dbReference type="Rhea" id="RHEA-COMP:15719"/>
        <dbReference type="ChEBI" id="CHEBI:14649"/>
        <dbReference type="ChEBI" id="CHEBI:15377"/>
        <dbReference type="ChEBI" id="CHEBI:15378"/>
        <dbReference type="ChEBI" id="CHEBI:144029"/>
        <dbReference type="ChEBI" id="CHEBI:144051"/>
    </reaction>
    <physiologicalReaction direction="left-to-right" evidence="9">
        <dbReference type="Rhea" id="RHEA:60877"/>
    </physiologicalReaction>
</comment>
<dbReference type="PANTHER" id="PTHR42904">
    <property type="entry name" value="NUDIX HYDROLASE, NUDC SUBFAMILY"/>
    <property type="match status" value="1"/>
</dbReference>
<dbReference type="GO" id="GO:0035529">
    <property type="term" value="F:NADH pyrophosphatase activity"/>
    <property type="evidence" value="ECO:0007669"/>
    <property type="project" value="TreeGrafter"/>
</dbReference>
<dbReference type="Proteomes" id="UP000001823">
    <property type="component" value="Chromosome"/>
</dbReference>
<proteinExistence type="inferred from homology"/>
<dbReference type="AlphaFoldDB" id="A0A0H2YSC7"/>
<comment type="cofactor">
    <cofactor evidence="2">
        <name>Zn(2+)</name>
        <dbReference type="ChEBI" id="CHEBI:29105"/>
    </cofactor>
</comment>
<evidence type="ECO:0000256" key="3">
    <source>
        <dbReference type="ARBA" id="ARBA00009595"/>
    </source>
</evidence>
<dbReference type="SUPFAM" id="SSF55811">
    <property type="entry name" value="Nudix"/>
    <property type="match status" value="1"/>
</dbReference>
<evidence type="ECO:0000256" key="7">
    <source>
        <dbReference type="ARBA" id="ARBA00022842"/>
    </source>
</evidence>
<dbReference type="GO" id="GO:0019677">
    <property type="term" value="P:NAD+ catabolic process"/>
    <property type="evidence" value="ECO:0007669"/>
    <property type="project" value="TreeGrafter"/>
</dbReference>
<dbReference type="STRING" id="195103.CPF_0575"/>
<dbReference type="PROSITE" id="PS00893">
    <property type="entry name" value="NUDIX_BOX"/>
    <property type="match status" value="1"/>
</dbReference>
<feature type="domain" description="Nudix hydrolase" evidence="10">
    <location>
        <begin position="37"/>
        <end position="160"/>
    </location>
</feature>
<evidence type="ECO:0000256" key="1">
    <source>
        <dbReference type="ARBA" id="ARBA00001946"/>
    </source>
</evidence>
<accession>A0A0H2YSC7</accession>
<dbReference type="PANTHER" id="PTHR42904:SF6">
    <property type="entry name" value="NAD-CAPPED RNA HYDROLASE NUDT12"/>
    <property type="match status" value="1"/>
</dbReference>
<evidence type="ECO:0000256" key="2">
    <source>
        <dbReference type="ARBA" id="ARBA00001947"/>
    </source>
</evidence>
<evidence type="ECO:0000256" key="9">
    <source>
        <dbReference type="ARBA" id="ARBA00023679"/>
    </source>
</evidence>
<dbReference type="eggNOG" id="COG2816">
    <property type="taxonomic scope" value="Bacteria"/>
</dbReference>
<name>A0A0H2YSC7_CLOP1</name>
<dbReference type="Gene3D" id="3.90.79.10">
    <property type="entry name" value="Nucleoside Triphosphate Pyrophosphohydrolase"/>
    <property type="match status" value="1"/>
</dbReference>
<organism evidence="11 12">
    <name type="scientific">Clostridium perfringens (strain ATCC 13124 / DSM 756 / JCM 1290 / NCIMB 6125 / NCTC 8237 / Type A)</name>
    <dbReference type="NCBI Taxonomy" id="195103"/>
    <lineage>
        <taxon>Bacteria</taxon>
        <taxon>Bacillati</taxon>
        <taxon>Bacillota</taxon>
        <taxon>Clostridia</taxon>
        <taxon>Eubacteriales</taxon>
        <taxon>Clostridiaceae</taxon>
        <taxon>Clostridium</taxon>
    </lineage>
</organism>
<dbReference type="InterPro" id="IPR020084">
    <property type="entry name" value="NUDIX_hydrolase_CS"/>
</dbReference>
<dbReference type="KEGG" id="cpf:CPF_0575"/>
<gene>
    <name evidence="11" type="ordered locus">CPF_0575</name>
</gene>
<dbReference type="PaxDb" id="195103-CPF_0575"/>
<keyword evidence="7" id="KW-0460">Magnesium</keyword>
<keyword evidence="8" id="KW-0520">NAD</keyword>
<dbReference type="PROSITE" id="PS51462">
    <property type="entry name" value="NUDIX"/>
    <property type="match status" value="1"/>
</dbReference>
<evidence type="ECO:0000256" key="6">
    <source>
        <dbReference type="ARBA" id="ARBA00022801"/>
    </source>
</evidence>
<keyword evidence="5" id="KW-0479">Metal-binding</keyword>
<evidence type="ECO:0000256" key="4">
    <source>
        <dbReference type="ARBA" id="ARBA00012381"/>
    </source>
</evidence>
<dbReference type="GO" id="GO:0005829">
    <property type="term" value="C:cytosol"/>
    <property type="evidence" value="ECO:0007669"/>
    <property type="project" value="TreeGrafter"/>
</dbReference>
<dbReference type="GeneID" id="93003081"/>
<dbReference type="InterPro" id="IPR000086">
    <property type="entry name" value="NUDIX_hydrolase_dom"/>
</dbReference>
<evidence type="ECO:0000313" key="11">
    <source>
        <dbReference type="EMBL" id="ABG83943.1"/>
    </source>
</evidence>
<dbReference type="Pfam" id="PF00293">
    <property type="entry name" value="NUDIX"/>
    <property type="match status" value="1"/>
</dbReference>
<sequence length="179" mass="20383">MKFKYCPLCGEKLELKNSWDEGMIPYCSKHDMMFFDLPKPCIVVAVIKGDEIILLKQSYIYENSKVLISGYVGVDECAEETVYREVKEETGITVKDIKYLGSDFVKGKELLMLTYLAYYESGEIEKSTEVEGAAWYNIEDALCELNEDSIGKRVVKKVLKEIGYEGTNAFRCEGNNCNV</sequence>
<dbReference type="GO" id="GO:0006742">
    <property type="term" value="P:NADP+ catabolic process"/>
    <property type="evidence" value="ECO:0007669"/>
    <property type="project" value="TreeGrafter"/>
</dbReference>
<comment type="similarity">
    <text evidence="3">Belongs to the Nudix hydrolase family. NudC subfamily.</text>
</comment>
<protein>
    <recommendedName>
        <fullName evidence="4">NAD(+) diphosphatase</fullName>
        <ecNumber evidence="4">3.6.1.22</ecNumber>
    </recommendedName>
</protein>
<reference evidence="11 12" key="1">
    <citation type="journal article" date="2006" name="Genome Res.">
        <title>Skewed genomic variability in strains of the toxigenic bacterial pathogen, Clostridium perfringens.</title>
        <authorList>
            <person name="Myers G.S."/>
            <person name="Rasko D.A."/>
            <person name="Cheung J.K."/>
            <person name="Ravel J."/>
            <person name="Seshadri R."/>
            <person name="Deboy R.T."/>
            <person name="Ren Q."/>
            <person name="Varga J."/>
            <person name="Awad M.M."/>
            <person name="Brinkac L.M."/>
            <person name="Daugherty S.C."/>
            <person name="Haft D.H."/>
            <person name="Dodson R.J."/>
            <person name="Madupu R."/>
            <person name="Nelson W.C."/>
            <person name="Rosovitz M.J."/>
            <person name="Sullivan S.A."/>
            <person name="Khouri H."/>
            <person name="Dimitrov G.I."/>
            <person name="Watkins K.L."/>
            <person name="Mulligan S."/>
            <person name="Benton J."/>
            <person name="Radune D."/>
            <person name="Fisher D.J."/>
            <person name="Atkins H.S."/>
            <person name="Hiscox T."/>
            <person name="Jost B.H."/>
            <person name="Billington S.J."/>
            <person name="Songer J.G."/>
            <person name="McClane B.A."/>
            <person name="Titball R.W."/>
            <person name="Rood J.I."/>
            <person name="Melville S.B."/>
            <person name="Paulsen I.T."/>
        </authorList>
    </citation>
    <scope>NUCLEOTIDE SEQUENCE [LARGE SCALE GENOMIC DNA]</scope>
    <source>
        <strain evidence="12">ATCC 13124 / DSM 756 / JCM 1290 / NCIMB 6125 / NCTC 8237 / S 107 / Type A</strain>
    </source>
</reference>
<keyword evidence="6 11" id="KW-0378">Hydrolase</keyword>
<dbReference type="RefSeq" id="WP_003460223.1">
    <property type="nucleotide sequence ID" value="NC_008261.1"/>
</dbReference>
<dbReference type="InterPro" id="IPR049734">
    <property type="entry name" value="NudC-like_C"/>
</dbReference>
<comment type="cofactor">
    <cofactor evidence="1">
        <name>Mg(2+)</name>
        <dbReference type="ChEBI" id="CHEBI:18420"/>
    </cofactor>
</comment>
<evidence type="ECO:0000256" key="8">
    <source>
        <dbReference type="ARBA" id="ARBA00023027"/>
    </source>
</evidence>
<dbReference type="CDD" id="cd03429">
    <property type="entry name" value="NUDIX_NADH_pyrophosphatase_Nudt13"/>
    <property type="match status" value="1"/>
</dbReference>
<dbReference type="GO" id="GO:0046872">
    <property type="term" value="F:metal ion binding"/>
    <property type="evidence" value="ECO:0007669"/>
    <property type="project" value="UniProtKB-KW"/>
</dbReference>
<dbReference type="EC" id="3.6.1.22" evidence="4"/>
<dbReference type="HOGENOM" id="CLU_132589_0_0_9"/>
<evidence type="ECO:0000256" key="5">
    <source>
        <dbReference type="ARBA" id="ARBA00022723"/>
    </source>
</evidence>
<evidence type="ECO:0000313" key="12">
    <source>
        <dbReference type="Proteomes" id="UP000001823"/>
    </source>
</evidence>
<dbReference type="EMBL" id="CP000246">
    <property type="protein sequence ID" value="ABG83943.1"/>
    <property type="molecule type" value="Genomic_DNA"/>
</dbReference>
<evidence type="ECO:0000259" key="10">
    <source>
        <dbReference type="PROSITE" id="PS51462"/>
    </source>
</evidence>
<dbReference type="InterPro" id="IPR015797">
    <property type="entry name" value="NUDIX_hydrolase-like_dom_sf"/>
</dbReference>
<dbReference type="InterPro" id="IPR050241">
    <property type="entry name" value="NAD-cap_RNA_hydrolase_NudC"/>
</dbReference>